<accession>A0A943Z7W2</accession>
<dbReference type="AlphaFoldDB" id="A0A943Z7W2"/>
<keyword evidence="2" id="KW-0378">Hydrolase</keyword>
<organism evidence="2 3">
    <name type="scientific">Slackia piriformis</name>
    <dbReference type="NCBI Taxonomy" id="626934"/>
    <lineage>
        <taxon>Bacteria</taxon>
        <taxon>Bacillati</taxon>
        <taxon>Actinomycetota</taxon>
        <taxon>Coriobacteriia</taxon>
        <taxon>Eggerthellales</taxon>
        <taxon>Eggerthellaceae</taxon>
        <taxon>Slackia</taxon>
    </lineage>
</organism>
<name>A0A943Z7W2_9ACTN</name>
<sequence>GGLDNVDACVFDPFDYVALGHIHRPQRIGRDTMRYSGSPLKYSASEIRYPKSAPLIELGPKGEISVELIPLVPLHDMREIKGPLAGLTARETVCELDEREREDYIHAVLTDEFPPIDALSKLRAVYPNVMSVSYDNARSAAGNGSLEAHMHDIEEIDPMSLFARFYREQNGEDLNDRQYRTALHALKESEEDL</sequence>
<reference evidence="2" key="1">
    <citation type="submission" date="2021-02" db="EMBL/GenBank/DDBJ databases">
        <title>Infant gut strain persistence is associated with maternal origin, phylogeny, and functional potential including surface adhesion and iron acquisition.</title>
        <authorList>
            <person name="Lou Y.C."/>
        </authorList>
    </citation>
    <scope>NUCLEOTIDE SEQUENCE</scope>
    <source>
        <strain evidence="2">L2_039_000G1_dasL2_039_000G1_concoct_11</strain>
    </source>
</reference>
<proteinExistence type="predicted"/>
<feature type="domain" description="Nuclease SbcCD subunit D C-terminal" evidence="1">
    <location>
        <begin position="74"/>
        <end position="169"/>
    </location>
</feature>
<protein>
    <submittedName>
        <fullName evidence="2">Exonuclease SbcCD subunit D</fullName>
    </submittedName>
</protein>
<evidence type="ECO:0000313" key="2">
    <source>
        <dbReference type="EMBL" id="MBS6941104.1"/>
    </source>
</evidence>
<dbReference type="PANTHER" id="PTHR30337">
    <property type="entry name" value="COMPONENT OF ATP-DEPENDENT DSDNA EXONUCLEASE"/>
    <property type="match status" value="1"/>
</dbReference>
<dbReference type="Gene3D" id="3.60.21.10">
    <property type="match status" value="1"/>
</dbReference>
<feature type="non-terminal residue" evidence="2">
    <location>
        <position position="1"/>
    </location>
</feature>
<evidence type="ECO:0000313" key="3">
    <source>
        <dbReference type="Proteomes" id="UP000727506"/>
    </source>
</evidence>
<keyword evidence="2" id="KW-0540">Nuclease</keyword>
<dbReference type="InterPro" id="IPR026843">
    <property type="entry name" value="SbcD_C"/>
</dbReference>
<dbReference type="Proteomes" id="UP000727506">
    <property type="component" value="Unassembled WGS sequence"/>
</dbReference>
<keyword evidence="2" id="KW-0269">Exonuclease</keyword>
<dbReference type="EMBL" id="JAGZSV010000115">
    <property type="protein sequence ID" value="MBS6941104.1"/>
    <property type="molecule type" value="Genomic_DNA"/>
</dbReference>
<dbReference type="Pfam" id="PF12320">
    <property type="entry name" value="SbcD_C"/>
    <property type="match status" value="1"/>
</dbReference>
<dbReference type="InterPro" id="IPR050535">
    <property type="entry name" value="DNA_Repair-Maintenance_Comp"/>
</dbReference>
<dbReference type="GO" id="GO:0004527">
    <property type="term" value="F:exonuclease activity"/>
    <property type="evidence" value="ECO:0007669"/>
    <property type="project" value="UniProtKB-KW"/>
</dbReference>
<dbReference type="SUPFAM" id="SSF56300">
    <property type="entry name" value="Metallo-dependent phosphatases"/>
    <property type="match status" value="1"/>
</dbReference>
<comment type="caution">
    <text evidence="2">The sequence shown here is derived from an EMBL/GenBank/DDBJ whole genome shotgun (WGS) entry which is preliminary data.</text>
</comment>
<dbReference type="InterPro" id="IPR029052">
    <property type="entry name" value="Metallo-depent_PP-like"/>
</dbReference>
<dbReference type="PANTHER" id="PTHR30337:SF0">
    <property type="entry name" value="NUCLEASE SBCCD SUBUNIT D"/>
    <property type="match status" value="1"/>
</dbReference>
<gene>
    <name evidence="2" type="ORF">KH142_06455</name>
</gene>
<evidence type="ECO:0000259" key="1">
    <source>
        <dbReference type="Pfam" id="PF12320"/>
    </source>
</evidence>